<dbReference type="Gene3D" id="2.60.60.20">
    <property type="entry name" value="PLAT/LH2 domain"/>
    <property type="match status" value="1"/>
</dbReference>
<proteinExistence type="predicted"/>
<name>A0AAD4R436_9BILA</name>
<dbReference type="Proteomes" id="UP001201812">
    <property type="component" value="Unassembled WGS sequence"/>
</dbReference>
<keyword evidence="2" id="KW-1185">Reference proteome</keyword>
<sequence>MEKDNVVEVSEKVFEMSDKDNDDEASDIQCSYSVVVRTSAKSPCTDFGTVVIQLIDVDGNETDKWRLKYSITHRTKFKAGHSDLFVFANTHELGDLAHVNVFLMKKKQEEYWALHSINVIKHTYDHNTYDHVLYRFGSHQNIGEGDEPNKFINVRLNVEGAPYQVLHEQDFLPDL</sequence>
<protein>
    <recommendedName>
        <fullName evidence="3">PLAT domain-containing protein</fullName>
    </recommendedName>
</protein>
<comment type="caution">
    <text evidence="1">The sequence shown here is derived from an EMBL/GenBank/DDBJ whole genome shotgun (WGS) entry which is preliminary data.</text>
</comment>
<evidence type="ECO:0000313" key="2">
    <source>
        <dbReference type="Proteomes" id="UP001201812"/>
    </source>
</evidence>
<organism evidence="1 2">
    <name type="scientific">Ditylenchus destructor</name>
    <dbReference type="NCBI Taxonomy" id="166010"/>
    <lineage>
        <taxon>Eukaryota</taxon>
        <taxon>Metazoa</taxon>
        <taxon>Ecdysozoa</taxon>
        <taxon>Nematoda</taxon>
        <taxon>Chromadorea</taxon>
        <taxon>Rhabditida</taxon>
        <taxon>Tylenchina</taxon>
        <taxon>Tylenchomorpha</taxon>
        <taxon>Sphaerularioidea</taxon>
        <taxon>Anguinidae</taxon>
        <taxon>Anguininae</taxon>
        <taxon>Ditylenchus</taxon>
    </lineage>
</organism>
<reference evidence="1" key="1">
    <citation type="submission" date="2022-01" db="EMBL/GenBank/DDBJ databases">
        <title>Genome Sequence Resource for Two Populations of Ditylenchus destructor, the Migratory Endoparasitic Phytonematode.</title>
        <authorList>
            <person name="Zhang H."/>
            <person name="Lin R."/>
            <person name="Xie B."/>
        </authorList>
    </citation>
    <scope>NUCLEOTIDE SEQUENCE</scope>
    <source>
        <strain evidence="1">BazhouSP</strain>
    </source>
</reference>
<gene>
    <name evidence="1" type="ORF">DdX_05067</name>
</gene>
<evidence type="ECO:0008006" key="3">
    <source>
        <dbReference type="Google" id="ProtNLM"/>
    </source>
</evidence>
<dbReference type="SUPFAM" id="SSF49723">
    <property type="entry name" value="Lipase/lipooxygenase domain (PLAT/LH2 domain)"/>
    <property type="match status" value="1"/>
</dbReference>
<dbReference type="EMBL" id="JAKKPZ010000005">
    <property type="protein sequence ID" value="KAI1720820.1"/>
    <property type="molecule type" value="Genomic_DNA"/>
</dbReference>
<accession>A0AAD4R436</accession>
<dbReference type="AlphaFoldDB" id="A0AAD4R436"/>
<dbReference type="InterPro" id="IPR036392">
    <property type="entry name" value="PLAT/LH2_dom_sf"/>
</dbReference>
<evidence type="ECO:0000313" key="1">
    <source>
        <dbReference type="EMBL" id="KAI1720820.1"/>
    </source>
</evidence>